<keyword evidence="2" id="KW-1185">Reference proteome</keyword>
<protein>
    <submittedName>
        <fullName evidence="1">Uncharacterized protein</fullName>
    </submittedName>
</protein>
<dbReference type="Proteomes" id="UP000765509">
    <property type="component" value="Unassembled WGS sequence"/>
</dbReference>
<evidence type="ECO:0000313" key="1">
    <source>
        <dbReference type="EMBL" id="MBW0487676.1"/>
    </source>
</evidence>
<proteinExistence type="predicted"/>
<reference evidence="1" key="1">
    <citation type="submission" date="2021-03" db="EMBL/GenBank/DDBJ databases">
        <title>Draft genome sequence of rust myrtle Austropuccinia psidii MF-1, a brazilian biotype.</title>
        <authorList>
            <person name="Quecine M.C."/>
            <person name="Pachon D.M.R."/>
            <person name="Bonatelli M.L."/>
            <person name="Correr F.H."/>
            <person name="Franceschini L.M."/>
            <person name="Leite T.F."/>
            <person name="Margarido G.R.A."/>
            <person name="Almeida C.A."/>
            <person name="Ferrarezi J.A."/>
            <person name="Labate C.A."/>
        </authorList>
    </citation>
    <scope>NUCLEOTIDE SEQUENCE</scope>
    <source>
        <strain evidence="1">MF-1</strain>
    </source>
</reference>
<dbReference type="AlphaFoldDB" id="A0A9Q3H1E6"/>
<name>A0A9Q3H1E6_9BASI</name>
<gene>
    <name evidence="1" type="ORF">O181_027391</name>
</gene>
<accession>A0A9Q3H1E6</accession>
<comment type="caution">
    <text evidence="1">The sequence shown here is derived from an EMBL/GenBank/DDBJ whole genome shotgun (WGS) entry which is preliminary data.</text>
</comment>
<dbReference type="EMBL" id="AVOT02009248">
    <property type="protein sequence ID" value="MBW0487676.1"/>
    <property type="molecule type" value="Genomic_DNA"/>
</dbReference>
<dbReference type="OrthoDB" id="3929326at2759"/>
<evidence type="ECO:0000313" key="2">
    <source>
        <dbReference type="Proteomes" id="UP000765509"/>
    </source>
</evidence>
<sequence length="144" mass="16578">MLKKVGIQDFLMKRSKKDLVDIHLTEISFKIILDKARHHANRCMKYSFKEAKERWYKNNKPSDFKVGDLVLVSTLSFKNIKGPKKLKNSIAGPFMIRELHGLNAVQLESTGELINKCPNFPVSLIKTHSSSDKKLFPLRNKKPL</sequence>
<organism evidence="1 2">
    <name type="scientific">Austropuccinia psidii MF-1</name>
    <dbReference type="NCBI Taxonomy" id="1389203"/>
    <lineage>
        <taxon>Eukaryota</taxon>
        <taxon>Fungi</taxon>
        <taxon>Dikarya</taxon>
        <taxon>Basidiomycota</taxon>
        <taxon>Pucciniomycotina</taxon>
        <taxon>Pucciniomycetes</taxon>
        <taxon>Pucciniales</taxon>
        <taxon>Sphaerophragmiaceae</taxon>
        <taxon>Austropuccinia</taxon>
    </lineage>
</organism>